<dbReference type="SUPFAM" id="SSF52540">
    <property type="entry name" value="P-loop containing nucleoside triphosphate hydrolases"/>
    <property type="match status" value="1"/>
</dbReference>
<reference evidence="2" key="1">
    <citation type="submission" date="2018-08" db="EMBL/GenBank/DDBJ databases">
        <title>Complete genome sequence of Acinetobacter baumannii strain WM99c.</title>
        <authorList>
            <person name="Nigro S.J."/>
            <person name="Wick R.R."/>
            <person name="Holt K.E."/>
            <person name="Hall R.M."/>
        </authorList>
    </citation>
    <scope>NUCLEOTIDE SEQUENCE</scope>
    <source>
        <strain evidence="2">WM99c</strain>
    </source>
</reference>
<sequence length="470" mass="55388">MNIAANSEDTSYKLIKDISDKIEIPFENDFWGREALASRLTDHVSRITVGATIAIDAEWGAGKSWFVKNWKAKLEQNDFKVIYLNAFNQDYIDDPFLTISMEIANCLENEETNIDTIKETIGKAYRAILPNLPMLLWYLTTSLVGMGALAKPVAETVEKLKTADDFGKEAAKLLNEKLQEHLSAQVENYDKEKQSLQYFKEALAKITSKLDKPLVFIVDELDRCKPEFAIRLIERIKHFFDIPKVVFILAINKTQLEESINNFYGFSNTANYLEKFIDFSIMLKSRDLDGNRYSEILKNYNQDFQLLLDHTEIHIYMNLCQIYSPNPRQLIRIINKFSLLKENLDNRKKLFLFLFLIYSEMRLIETYKEINFIEHFYELHLNFHQIRFRQYALNRSGERSEAAKLCDYLDYHVYSFNGNSSLFDLFFYYIEHIKSSRNDYKECKNAYYPTNKCSEDLIDEWHKYVHMIEG</sequence>
<name>A0A385EZJ8_ACIBA</name>
<gene>
    <name evidence="2" type="ORF">BSF95_03362</name>
</gene>
<dbReference type="AlphaFoldDB" id="A0A385EZJ8"/>
<evidence type="ECO:0000313" key="2">
    <source>
        <dbReference type="EMBL" id="AXQ91709.1"/>
    </source>
</evidence>
<dbReference type="InterPro" id="IPR027417">
    <property type="entry name" value="P-loop_NTPase"/>
</dbReference>
<dbReference type="Pfam" id="PF07693">
    <property type="entry name" value="KAP_NTPase"/>
    <property type="match status" value="1"/>
</dbReference>
<protein>
    <recommendedName>
        <fullName evidence="1">KAP NTPase domain-containing protein</fullName>
    </recommendedName>
</protein>
<dbReference type="InterPro" id="IPR011646">
    <property type="entry name" value="KAP_P-loop"/>
</dbReference>
<proteinExistence type="predicted"/>
<evidence type="ECO:0000259" key="1">
    <source>
        <dbReference type="Pfam" id="PF07693"/>
    </source>
</evidence>
<organism evidence="2">
    <name type="scientific">Acinetobacter baumannii WM99c</name>
    <dbReference type="NCBI Taxonomy" id="945555"/>
    <lineage>
        <taxon>Bacteria</taxon>
        <taxon>Pseudomonadati</taxon>
        <taxon>Pseudomonadota</taxon>
        <taxon>Gammaproteobacteria</taxon>
        <taxon>Moraxellales</taxon>
        <taxon>Moraxellaceae</taxon>
        <taxon>Acinetobacter</taxon>
        <taxon>Acinetobacter calcoaceticus/baumannii complex</taxon>
    </lineage>
</organism>
<dbReference type="RefSeq" id="WP_001017213.1">
    <property type="nucleotide sequence ID" value="NZ_AERY01000046.1"/>
</dbReference>
<feature type="domain" description="KAP NTPase" evidence="1">
    <location>
        <begin position="36"/>
        <end position="341"/>
    </location>
</feature>
<accession>A0A385EZJ8</accession>
<dbReference type="Gene3D" id="3.40.50.300">
    <property type="entry name" value="P-loop containing nucleotide triphosphate hydrolases"/>
    <property type="match status" value="1"/>
</dbReference>
<dbReference type="EMBL" id="CP031743">
    <property type="protein sequence ID" value="AXQ91709.1"/>
    <property type="molecule type" value="Genomic_DNA"/>
</dbReference>